<dbReference type="Gene3D" id="1.10.10.10">
    <property type="entry name" value="Winged helix-like DNA-binding domain superfamily/Winged helix DNA-binding domain"/>
    <property type="match status" value="1"/>
</dbReference>
<evidence type="ECO:0000259" key="4">
    <source>
        <dbReference type="PROSITE" id="PS50949"/>
    </source>
</evidence>
<sequence>MADGSIWPADTAAPKTLTDIAYARLRADIIGGRHPADAKLRVEHLRRDYGLGATPLREALSRLTSEGFVVTVGQRGFRVAPVSVEDLDDITDMRITLELKALRQSLERGDDAWESRVVAAYYQLSKAETGEEFDFAAWEERNRAFHETLISACASPWLMRFHAILYDQHKRYRNISLQTAAPVPRDVHQEHQRIYQAALARDADTLCTETQSHIRRTADITRAVLLVR</sequence>
<dbReference type="InterPro" id="IPR036390">
    <property type="entry name" value="WH_DNA-bd_sf"/>
</dbReference>
<evidence type="ECO:0000256" key="3">
    <source>
        <dbReference type="ARBA" id="ARBA00023163"/>
    </source>
</evidence>
<organism evidence="5 6">
    <name type="scientific">Thiohalocapsa marina</name>
    <dbReference type="NCBI Taxonomy" id="424902"/>
    <lineage>
        <taxon>Bacteria</taxon>
        <taxon>Pseudomonadati</taxon>
        <taxon>Pseudomonadota</taxon>
        <taxon>Gammaproteobacteria</taxon>
        <taxon>Chromatiales</taxon>
        <taxon>Chromatiaceae</taxon>
        <taxon>Thiohalocapsa</taxon>
    </lineage>
</organism>
<dbReference type="Gene3D" id="1.20.120.530">
    <property type="entry name" value="GntR ligand-binding domain-like"/>
    <property type="match status" value="1"/>
</dbReference>
<gene>
    <name evidence="5" type="ORF">F2Q65_16480</name>
</gene>
<dbReference type="InterPro" id="IPR000524">
    <property type="entry name" value="Tscrpt_reg_HTH_GntR"/>
</dbReference>
<proteinExistence type="predicted"/>
<name>A0A5M8FFL6_9GAMM</name>
<evidence type="ECO:0000313" key="6">
    <source>
        <dbReference type="Proteomes" id="UP000322981"/>
    </source>
</evidence>
<dbReference type="PANTHER" id="PTHR43537">
    <property type="entry name" value="TRANSCRIPTIONAL REGULATOR, GNTR FAMILY"/>
    <property type="match status" value="1"/>
</dbReference>
<dbReference type="PANTHER" id="PTHR43537:SF20">
    <property type="entry name" value="HTH-TYPE TRANSCRIPTIONAL REPRESSOR GLAR"/>
    <property type="match status" value="1"/>
</dbReference>
<dbReference type="Pfam" id="PF07729">
    <property type="entry name" value="FCD"/>
    <property type="match status" value="1"/>
</dbReference>
<keyword evidence="6" id="KW-1185">Reference proteome</keyword>
<comment type="caution">
    <text evidence="5">The sequence shown here is derived from an EMBL/GenBank/DDBJ whole genome shotgun (WGS) entry which is preliminary data.</text>
</comment>
<protein>
    <submittedName>
        <fullName evidence="5">FCD domain-containing protein</fullName>
    </submittedName>
</protein>
<dbReference type="GO" id="GO:0003700">
    <property type="term" value="F:DNA-binding transcription factor activity"/>
    <property type="evidence" value="ECO:0007669"/>
    <property type="project" value="InterPro"/>
</dbReference>
<dbReference type="RefSeq" id="WP_150094504.1">
    <property type="nucleotide sequence ID" value="NZ_JBFUOH010000019.1"/>
</dbReference>
<evidence type="ECO:0000313" key="5">
    <source>
        <dbReference type="EMBL" id="KAA6183184.1"/>
    </source>
</evidence>
<dbReference type="OrthoDB" id="6627771at2"/>
<dbReference type="SMART" id="SM00895">
    <property type="entry name" value="FCD"/>
    <property type="match status" value="1"/>
</dbReference>
<dbReference type="InterPro" id="IPR036388">
    <property type="entry name" value="WH-like_DNA-bd_sf"/>
</dbReference>
<dbReference type="Proteomes" id="UP000322981">
    <property type="component" value="Unassembled WGS sequence"/>
</dbReference>
<evidence type="ECO:0000256" key="1">
    <source>
        <dbReference type="ARBA" id="ARBA00023015"/>
    </source>
</evidence>
<keyword evidence="1" id="KW-0805">Transcription regulation</keyword>
<accession>A0A5M8FFL6</accession>
<dbReference type="AlphaFoldDB" id="A0A5M8FFL6"/>
<dbReference type="EMBL" id="VWXX01000036">
    <property type="protein sequence ID" value="KAA6183184.1"/>
    <property type="molecule type" value="Genomic_DNA"/>
</dbReference>
<dbReference type="SMART" id="SM00345">
    <property type="entry name" value="HTH_GNTR"/>
    <property type="match status" value="1"/>
</dbReference>
<reference evidence="5 6" key="1">
    <citation type="submission" date="2019-09" db="EMBL/GenBank/DDBJ databases">
        <title>Whole-genome sequence of the purple sulfur bacterium Thiohalocapsa marina DSM 19078.</title>
        <authorList>
            <person name="Kyndt J.A."/>
            <person name="Meyer T.E."/>
        </authorList>
    </citation>
    <scope>NUCLEOTIDE SEQUENCE [LARGE SCALE GENOMIC DNA]</scope>
    <source>
        <strain evidence="5 6">DSM 19078</strain>
    </source>
</reference>
<dbReference type="Pfam" id="PF00392">
    <property type="entry name" value="GntR"/>
    <property type="match status" value="1"/>
</dbReference>
<dbReference type="SUPFAM" id="SSF48008">
    <property type="entry name" value="GntR ligand-binding domain-like"/>
    <property type="match status" value="1"/>
</dbReference>
<dbReference type="InterPro" id="IPR011711">
    <property type="entry name" value="GntR_C"/>
</dbReference>
<feature type="domain" description="HTH gntR-type" evidence="4">
    <location>
        <begin position="15"/>
        <end position="82"/>
    </location>
</feature>
<evidence type="ECO:0000256" key="2">
    <source>
        <dbReference type="ARBA" id="ARBA00023125"/>
    </source>
</evidence>
<dbReference type="PROSITE" id="PS50949">
    <property type="entry name" value="HTH_GNTR"/>
    <property type="match status" value="1"/>
</dbReference>
<keyword evidence="2" id="KW-0238">DNA-binding</keyword>
<dbReference type="GO" id="GO:0003677">
    <property type="term" value="F:DNA binding"/>
    <property type="evidence" value="ECO:0007669"/>
    <property type="project" value="UniProtKB-KW"/>
</dbReference>
<dbReference type="SUPFAM" id="SSF46785">
    <property type="entry name" value="Winged helix' DNA-binding domain"/>
    <property type="match status" value="1"/>
</dbReference>
<keyword evidence="3" id="KW-0804">Transcription</keyword>
<dbReference type="InterPro" id="IPR008920">
    <property type="entry name" value="TF_FadR/GntR_C"/>
</dbReference>